<keyword evidence="5" id="KW-0969">Cilium</keyword>
<evidence type="ECO:0000256" key="1">
    <source>
        <dbReference type="ARBA" id="ARBA00004117"/>
    </source>
</evidence>
<dbReference type="PROSITE" id="PS00588">
    <property type="entry name" value="FLAGELLA_BB_ROD"/>
    <property type="match status" value="1"/>
</dbReference>
<evidence type="ECO:0000313" key="5">
    <source>
        <dbReference type="EMBL" id="AQS89431.1"/>
    </source>
</evidence>
<evidence type="ECO:0000259" key="4">
    <source>
        <dbReference type="Pfam" id="PF00460"/>
    </source>
</evidence>
<evidence type="ECO:0000256" key="2">
    <source>
        <dbReference type="ARBA" id="ARBA00009677"/>
    </source>
</evidence>
<dbReference type="GO" id="GO:0009425">
    <property type="term" value="C:bacterial-type flagellum basal body"/>
    <property type="evidence" value="ECO:0007669"/>
    <property type="project" value="UniProtKB-SubCell"/>
</dbReference>
<dbReference type="InterPro" id="IPR001444">
    <property type="entry name" value="Flag_bb_rod_N"/>
</dbReference>
<dbReference type="AlphaFoldDB" id="A0A1U9KUD5"/>
<feature type="domain" description="Flagellar basal body rod protein N-terminal" evidence="4">
    <location>
        <begin position="20"/>
        <end position="47"/>
    </location>
</feature>
<comment type="subcellular location">
    <subcellularLocation>
        <location evidence="1">Bacterial flagellum basal body</location>
    </subcellularLocation>
</comment>
<accession>A0A1U9KUD5</accession>
<evidence type="ECO:0000256" key="3">
    <source>
        <dbReference type="SAM" id="MobiDB-lite"/>
    </source>
</evidence>
<dbReference type="STRING" id="320497.A0U93_09945"/>
<dbReference type="Pfam" id="PF00460">
    <property type="entry name" value="Flg_bb_rod"/>
    <property type="match status" value="1"/>
</dbReference>
<name>A0A1U9KUD5_9PROT</name>
<keyword evidence="5" id="KW-0282">Flagellum</keyword>
<organism evidence="5 6">
    <name type="scientific">Neoasaia chiangmaiensis</name>
    <dbReference type="NCBI Taxonomy" id="320497"/>
    <lineage>
        <taxon>Bacteria</taxon>
        <taxon>Pseudomonadati</taxon>
        <taxon>Pseudomonadota</taxon>
        <taxon>Alphaproteobacteria</taxon>
        <taxon>Acetobacterales</taxon>
        <taxon>Acetobacteraceae</taxon>
        <taxon>Neoasaia</taxon>
    </lineage>
</organism>
<dbReference type="KEGG" id="nch:A0U93_09945"/>
<protein>
    <submittedName>
        <fullName evidence="5">Flagellar biosynthesis protein FlgB</fullName>
    </submittedName>
</protein>
<sequence length="133" mass="14467">MTRVGAGQNTTGGTDLLALGQNRMAWLQTRQQVLASNVANADTPDYTPRDVTPFQPSLNADDVTPVRTNPAHIGDGDGSAETMARPSPERALDGNRVSLEHEMEQIADVSDQQHLVVNLYGKYMNMFQTVLGK</sequence>
<keyword evidence="5" id="KW-0966">Cell projection</keyword>
<dbReference type="OrthoDB" id="9788334at2"/>
<comment type="similarity">
    <text evidence="2">Belongs to the flagella basal body rod proteins family.</text>
</comment>
<reference evidence="5 6" key="1">
    <citation type="submission" date="2016-03" db="EMBL/GenBank/DDBJ databases">
        <title>Acetic acid bacteria sequencing.</title>
        <authorList>
            <person name="Brandt J."/>
            <person name="Jakob F."/>
            <person name="Vogel R.F."/>
        </authorList>
    </citation>
    <scope>NUCLEOTIDE SEQUENCE [LARGE SCALE GENOMIC DNA]</scope>
    <source>
        <strain evidence="5 6">NBRC 101099</strain>
    </source>
</reference>
<gene>
    <name evidence="5" type="ORF">A0U93_09945</name>
</gene>
<keyword evidence="6" id="KW-1185">Reference proteome</keyword>
<evidence type="ECO:0000313" key="6">
    <source>
        <dbReference type="Proteomes" id="UP000188604"/>
    </source>
</evidence>
<dbReference type="EMBL" id="CP014691">
    <property type="protein sequence ID" value="AQS89431.1"/>
    <property type="molecule type" value="Genomic_DNA"/>
</dbReference>
<feature type="region of interest" description="Disordered" evidence="3">
    <location>
        <begin position="40"/>
        <end position="90"/>
    </location>
</feature>
<dbReference type="Proteomes" id="UP000188604">
    <property type="component" value="Chromosome"/>
</dbReference>
<proteinExistence type="inferred from homology"/>
<dbReference type="InterPro" id="IPR019776">
    <property type="entry name" value="Flagellar_basal_body_rod_CS"/>
</dbReference>